<dbReference type="OrthoDB" id="2756573at2759"/>
<sequence length="156" mass="17160">MLWNGTYYRNQHVIVDVTLISDRYLGSVYFAVLTVLNILHLSFTLSATIQSDGAPSYVTAFTDPLTSVLICHFILDLQEASQKDMKLYSTTSTPCSGHPSSPTSDGTLNFARAIESMGSMVSSEPWRGDMYVEDGMRDAEALGSEDIALTQREAYA</sequence>
<dbReference type="AlphaFoldDB" id="A0A371D0C3"/>
<keyword evidence="1" id="KW-1133">Transmembrane helix</keyword>
<keyword evidence="3" id="KW-1185">Reference proteome</keyword>
<evidence type="ECO:0000256" key="1">
    <source>
        <dbReference type="SAM" id="Phobius"/>
    </source>
</evidence>
<keyword evidence="1" id="KW-0472">Membrane</keyword>
<name>A0A371D0C3_9APHY</name>
<reference evidence="2 3" key="1">
    <citation type="journal article" date="2018" name="Biotechnol. Biofuels">
        <title>Integrative visual omics of the white-rot fungus Polyporus brumalis exposes the biotechnological potential of its oxidative enzymes for delignifying raw plant biomass.</title>
        <authorList>
            <person name="Miyauchi S."/>
            <person name="Rancon A."/>
            <person name="Drula E."/>
            <person name="Hage H."/>
            <person name="Chaduli D."/>
            <person name="Favel A."/>
            <person name="Grisel S."/>
            <person name="Henrissat B."/>
            <person name="Herpoel-Gimbert I."/>
            <person name="Ruiz-Duenas F.J."/>
            <person name="Chevret D."/>
            <person name="Hainaut M."/>
            <person name="Lin J."/>
            <person name="Wang M."/>
            <person name="Pangilinan J."/>
            <person name="Lipzen A."/>
            <person name="Lesage-Meessen L."/>
            <person name="Navarro D."/>
            <person name="Riley R."/>
            <person name="Grigoriev I.V."/>
            <person name="Zhou S."/>
            <person name="Raouche S."/>
            <person name="Rosso M.N."/>
        </authorList>
    </citation>
    <scope>NUCLEOTIDE SEQUENCE [LARGE SCALE GENOMIC DNA]</scope>
    <source>
        <strain evidence="2 3">BRFM 1820</strain>
    </source>
</reference>
<accession>A0A371D0C3</accession>
<keyword evidence="1" id="KW-0812">Transmembrane</keyword>
<dbReference type="EMBL" id="KZ857432">
    <property type="protein sequence ID" value="RDX45909.1"/>
    <property type="molecule type" value="Genomic_DNA"/>
</dbReference>
<evidence type="ECO:0000313" key="2">
    <source>
        <dbReference type="EMBL" id="RDX45909.1"/>
    </source>
</evidence>
<proteinExistence type="predicted"/>
<feature type="transmembrane region" description="Helical" evidence="1">
    <location>
        <begin position="55"/>
        <end position="75"/>
    </location>
</feature>
<organism evidence="2 3">
    <name type="scientific">Lentinus brumalis</name>
    <dbReference type="NCBI Taxonomy" id="2498619"/>
    <lineage>
        <taxon>Eukaryota</taxon>
        <taxon>Fungi</taxon>
        <taxon>Dikarya</taxon>
        <taxon>Basidiomycota</taxon>
        <taxon>Agaricomycotina</taxon>
        <taxon>Agaricomycetes</taxon>
        <taxon>Polyporales</taxon>
        <taxon>Polyporaceae</taxon>
        <taxon>Lentinus</taxon>
    </lineage>
</organism>
<evidence type="ECO:0000313" key="3">
    <source>
        <dbReference type="Proteomes" id="UP000256964"/>
    </source>
</evidence>
<protein>
    <submittedName>
        <fullName evidence="2">Uncharacterized protein</fullName>
    </submittedName>
</protein>
<gene>
    <name evidence="2" type="ORF">OH76DRAFT_1485883</name>
</gene>
<feature type="transmembrane region" description="Helical" evidence="1">
    <location>
        <begin position="28"/>
        <end position="49"/>
    </location>
</feature>
<dbReference type="Proteomes" id="UP000256964">
    <property type="component" value="Unassembled WGS sequence"/>
</dbReference>